<dbReference type="HOGENOM" id="CLU_568256_0_0_5"/>
<reference evidence="1 2" key="1">
    <citation type="submission" date="2014-07" db="EMBL/GenBank/DDBJ databases">
        <title>Comparative genomic insights into amoeba endosymbionts belonging to the families of Holosporaceae and Candidatus Midichloriaceae within Rickettsiales.</title>
        <authorList>
            <person name="Wang Z."/>
            <person name="Wu M."/>
        </authorList>
    </citation>
    <scope>NUCLEOTIDE SEQUENCE [LARGE SCALE GENOMIC DNA]</scope>
    <source>
        <strain evidence="1">PRA3</strain>
    </source>
</reference>
<sequence length="480" mass="53608">MRKFLTLSVLSYAISTTNTTLMALDPDPFYSQGLTPIRMTNLSSLILETIPEEILIQANLTPHDLSSIKAAKLIKLGLLIQSLPGEKLGGRSTEQKNEWIISCFFQAMQNLEDAQHHLPTADYFVEKIRRLIPPTVKNYVPADVILSSDITVDDSLDSLAFKLKTLGDIILNLDPTKLGTQAPFQKALAGHCFMYAGKKIENWIHQQGFQLTTNAAALEQAATLAQTYYQLAADNFNEKAALLMKKNIEELAKTIQAAKQHQLFSNIKTGFSNNHERQAITKGPSSNPAMKDVINELKSADHTSFIKQVNAEERVNPVRHFFPISAQNLSNETLAAVGLEAPDSPYKRAFKVSKLALNLCYSEPPSTKRDQIISDCYLLAGNNLIEAIRLQREKVQTQIAPELLMDTALSAAQFYTWAARHTTADNSSQIYQAANRACQSTVEAIINIPEDNYDWRVIGDKTLREVILINLTKIIRLFNF</sequence>
<dbReference type="AlphaFoldDB" id="A0A077AVT1"/>
<dbReference type="KEGG" id="paca:ID47_11725"/>
<evidence type="ECO:0000313" key="1">
    <source>
        <dbReference type="EMBL" id="AIK97257.1"/>
    </source>
</evidence>
<keyword evidence="2" id="KW-1185">Reference proteome</keyword>
<organism evidence="1 2">
    <name type="scientific">Candidatus Odyssella acanthamoebae</name>
    <dbReference type="NCBI Taxonomy" id="91604"/>
    <lineage>
        <taxon>Bacteria</taxon>
        <taxon>Pseudomonadati</taxon>
        <taxon>Pseudomonadota</taxon>
        <taxon>Alphaproteobacteria</taxon>
        <taxon>Holosporales</taxon>
        <taxon>Candidatus Paracaedibacteraceae</taxon>
        <taxon>Candidatus Odyssella</taxon>
    </lineage>
</organism>
<protein>
    <submittedName>
        <fullName evidence="1">Uncharacterized protein</fullName>
    </submittedName>
</protein>
<gene>
    <name evidence="1" type="ORF">ID47_11725</name>
</gene>
<proteinExistence type="predicted"/>
<dbReference type="RefSeq" id="WP_038466611.1">
    <property type="nucleotide sequence ID" value="NZ_CP008941.1"/>
</dbReference>
<accession>A0A077AVT1</accession>
<dbReference type="STRING" id="91604.ID47_11725"/>
<dbReference type="Proteomes" id="UP000028926">
    <property type="component" value="Chromosome"/>
</dbReference>
<dbReference type="EMBL" id="CP008941">
    <property type="protein sequence ID" value="AIK97257.1"/>
    <property type="molecule type" value="Genomic_DNA"/>
</dbReference>
<evidence type="ECO:0000313" key="2">
    <source>
        <dbReference type="Proteomes" id="UP000028926"/>
    </source>
</evidence>
<dbReference type="eggNOG" id="ENOG5031B12">
    <property type="taxonomic scope" value="Bacteria"/>
</dbReference>
<dbReference type="OrthoDB" id="94797at2"/>
<name>A0A077AVT1_9PROT</name>